<dbReference type="EMBL" id="BJMD01000002">
    <property type="protein sequence ID" value="GEB17777.1"/>
    <property type="molecule type" value="Genomic_DNA"/>
</dbReference>
<dbReference type="AlphaFoldDB" id="A0A4Y3N994"/>
<protein>
    <submittedName>
        <fullName evidence="1">Uncharacterized protein</fullName>
    </submittedName>
</protein>
<proteinExistence type="predicted"/>
<dbReference type="Proteomes" id="UP000317715">
    <property type="component" value="Unassembled WGS sequence"/>
</dbReference>
<comment type="caution">
    <text evidence="1">The sequence shown here is derived from an EMBL/GenBank/DDBJ whole genome shotgun (WGS) entry which is preliminary data.</text>
</comment>
<evidence type="ECO:0000313" key="1">
    <source>
        <dbReference type="EMBL" id="GEB17777.1"/>
    </source>
</evidence>
<accession>A0A4Y3N994</accession>
<organism evidence="1 2">
    <name type="scientific">Paenarthrobacter aurescens</name>
    <name type="common">Arthrobacter aurescens</name>
    <dbReference type="NCBI Taxonomy" id="43663"/>
    <lineage>
        <taxon>Bacteria</taxon>
        <taxon>Bacillati</taxon>
        <taxon>Actinomycetota</taxon>
        <taxon>Actinomycetes</taxon>
        <taxon>Micrococcales</taxon>
        <taxon>Micrococcaceae</taxon>
        <taxon>Paenarthrobacter</taxon>
    </lineage>
</organism>
<evidence type="ECO:0000313" key="2">
    <source>
        <dbReference type="Proteomes" id="UP000317715"/>
    </source>
</evidence>
<gene>
    <name evidence="1" type="ORF">AAU01_05320</name>
</gene>
<keyword evidence="2" id="KW-1185">Reference proteome</keyword>
<sequence>MTIDAEYHVVSLLAHPGRGVNLQLLTDDGRSLAWFDSRAFITVDGSVPETWEARIREGGTLAFAPPSWLVPGFWEDYYDGDPAAVEIVDTELSKITGIPRDPGLSDLVAPMDSLQLRFAAQQVADARGTDPWKGLMLVLLHFIKELSPPKELEPFIATVDAYWTSGKGTPATLESLKERCWDYLDQFEMSTHLENSGTRYARTLLCILEPLGDEEASSNTADWFAGVVWDIW</sequence>
<name>A0A4Y3N994_PAEAU</name>
<reference evidence="1 2" key="1">
    <citation type="submission" date="2019-06" db="EMBL/GenBank/DDBJ databases">
        <title>Whole genome shotgun sequence of Paenarthrobacter aurescens NBRC 12136.</title>
        <authorList>
            <person name="Hosoyama A."/>
            <person name="Uohara A."/>
            <person name="Ohji S."/>
            <person name="Ichikawa N."/>
        </authorList>
    </citation>
    <scope>NUCLEOTIDE SEQUENCE [LARGE SCALE GENOMIC DNA]</scope>
    <source>
        <strain evidence="1 2">NBRC 12136</strain>
    </source>
</reference>